<accession>A0A8X7CBU8</accession>
<proteinExistence type="predicted"/>
<protein>
    <submittedName>
        <fullName evidence="1">Uncharacterized protein</fullName>
    </submittedName>
</protein>
<dbReference type="AlphaFoldDB" id="A0A8X7CBU8"/>
<organism evidence="1 2">
    <name type="scientific">Trichonephila inaurata madagascariensis</name>
    <dbReference type="NCBI Taxonomy" id="2747483"/>
    <lineage>
        <taxon>Eukaryota</taxon>
        <taxon>Metazoa</taxon>
        <taxon>Ecdysozoa</taxon>
        <taxon>Arthropoda</taxon>
        <taxon>Chelicerata</taxon>
        <taxon>Arachnida</taxon>
        <taxon>Araneae</taxon>
        <taxon>Araneomorphae</taxon>
        <taxon>Entelegynae</taxon>
        <taxon>Araneoidea</taxon>
        <taxon>Nephilidae</taxon>
        <taxon>Trichonephila</taxon>
        <taxon>Trichonephila inaurata</taxon>
    </lineage>
</organism>
<evidence type="ECO:0000313" key="2">
    <source>
        <dbReference type="Proteomes" id="UP000886998"/>
    </source>
</evidence>
<gene>
    <name evidence="1" type="ORF">TNIN_294571</name>
</gene>
<reference evidence="1" key="1">
    <citation type="submission" date="2020-08" db="EMBL/GenBank/DDBJ databases">
        <title>Multicomponent nature underlies the extraordinary mechanical properties of spider dragline silk.</title>
        <authorList>
            <person name="Kono N."/>
            <person name="Nakamura H."/>
            <person name="Mori M."/>
            <person name="Yoshida Y."/>
            <person name="Ohtoshi R."/>
            <person name="Malay A.D."/>
            <person name="Moran D.A.P."/>
            <person name="Tomita M."/>
            <person name="Numata K."/>
            <person name="Arakawa K."/>
        </authorList>
    </citation>
    <scope>NUCLEOTIDE SEQUENCE</scope>
</reference>
<dbReference type="Proteomes" id="UP000886998">
    <property type="component" value="Unassembled WGS sequence"/>
</dbReference>
<name>A0A8X7CBU8_9ARAC</name>
<evidence type="ECO:0000313" key="1">
    <source>
        <dbReference type="EMBL" id="GFY60617.1"/>
    </source>
</evidence>
<keyword evidence="2" id="KW-1185">Reference proteome</keyword>
<sequence>MIARSCWSRMYRSQGSQLMPTYSLTEDPQVGQLSLGTDFMMFSLLACISPLVNMTDSSNRTMTFQSLTFQCWRRACVMPRDILRQGPTGSGDRALFHFY</sequence>
<comment type="caution">
    <text evidence="1">The sequence shown here is derived from an EMBL/GenBank/DDBJ whole genome shotgun (WGS) entry which is preliminary data.</text>
</comment>
<dbReference type="EMBL" id="BMAV01013219">
    <property type="protein sequence ID" value="GFY60617.1"/>
    <property type="molecule type" value="Genomic_DNA"/>
</dbReference>